<dbReference type="Pfam" id="PF13416">
    <property type="entry name" value="SBP_bac_8"/>
    <property type="match status" value="1"/>
</dbReference>
<gene>
    <name evidence="2" type="ORF">SAMN05421858_4354</name>
</gene>
<sequence>MLTLAGCTGGLGGGSNGKNNGKTEFWSSPNKQELAFHNNAKKAFLKSHDSKLKVRPVPEGDSSEQVVLSALASNTEPDVFANVFPGFAAQLQENGAAKNLYEIEGAKSSLTDRCGKTILKRYEAPDGGLYQAPWKANPVLFQYNDTVLKKAGYKNPDEYPTTLSGLLKAGKKIVGDGGAKVLWDRAPKPTWYERWFDFLPLYLAASEGKKSMFTQKGDNVKPAFNNKTAKTILQFFQDLYSADLAPTQGSEKPKFPHNEAIINTGGPWVIPYFKGVNKDVSMSHMNPPVPDGVSQNSHTYADPKNTTIFASATQPNQAWKFVRFEQQSKWDTKFLKKTLQLPLRKDLVSSASGFFDKNPDVKPYAQALETSHPPAYTPDYTKIMNVFGEQCFVPVALGKKPPQKGLDDAENGINQALNG</sequence>
<dbReference type="SUPFAM" id="SSF53850">
    <property type="entry name" value="Periplasmic binding protein-like II"/>
    <property type="match status" value="1"/>
</dbReference>
<dbReference type="Proteomes" id="UP000186914">
    <property type="component" value="Unassembled WGS sequence"/>
</dbReference>
<dbReference type="PANTHER" id="PTHR43649:SF13">
    <property type="entry name" value="CARBOHYDRATE ABC TRANSPORTER SUBSTRATE-BINDING PROTEIN"/>
    <property type="match status" value="1"/>
</dbReference>
<dbReference type="PANTHER" id="PTHR43649">
    <property type="entry name" value="ARABINOSE-BINDING PROTEIN-RELATED"/>
    <property type="match status" value="1"/>
</dbReference>
<dbReference type="AlphaFoldDB" id="A0A1N7EL20"/>
<evidence type="ECO:0000313" key="3">
    <source>
        <dbReference type="Proteomes" id="UP000186914"/>
    </source>
</evidence>
<dbReference type="Gene3D" id="3.40.190.10">
    <property type="entry name" value="Periplasmic binding protein-like II"/>
    <property type="match status" value="2"/>
</dbReference>
<feature type="region of interest" description="Disordered" evidence="1">
    <location>
        <begin position="1"/>
        <end position="26"/>
    </location>
</feature>
<evidence type="ECO:0000313" key="2">
    <source>
        <dbReference type="EMBL" id="SIR88772.1"/>
    </source>
</evidence>
<organism evidence="2 3">
    <name type="scientific">Haladaptatus litoreus</name>
    <dbReference type="NCBI Taxonomy" id="553468"/>
    <lineage>
        <taxon>Archaea</taxon>
        <taxon>Methanobacteriati</taxon>
        <taxon>Methanobacteriota</taxon>
        <taxon>Stenosarchaea group</taxon>
        <taxon>Halobacteria</taxon>
        <taxon>Halobacteriales</taxon>
        <taxon>Haladaptataceae</taxon>
        <taxon>Haladaptatus</taxon>
    </lineage>
</organism>
<dbReference type="EMBL" id="FTNO01000006">
    <property type="protein sequence ID" value="SIR88772.1"/>
    <property type="molecule type" value="Genomic_DNA"/>
</dbReference>
<dbReference type="InterPro" id="IPR006059">
    <property type="entry name" value="SBP"/>
</dbReference>
<protein>
    <submittedName>
        <fullName evidence="2">Carbohydrate ABC transporter substrate-binding protein, CUT1 family</fullName>
    </submittedName>
</protein>
<accession>A0A1N7EL20</accession>
<proteinExistence type="predicted"/>
<evidence type="ECO:0000256" key="1">
    <source>
        <dbReference type="SAM" id="MobiDB-lite"/>
    </source>
</evidence>
<feature type="compositionally biased region" description="Gly residues" evidence="1">
    <location>
        <begin position="7"/>
        <end position="16"/>
    </location>
</feature>
<name>A0A1N7EL20_9EURY</name>
<keyword evidence="3" id="KW-1185">Reference proteome</keyword>
<dbReference type="InterPro" id="IPR050490">
    <property type="entry name" value="Bact_solute-bd_prot1"/>
</dbReference>
<reference evidence="3" key="1">
    <citation type="submission" date="2017-01" db="EMBL/GenBank/DDBJ databases">
        <authorList>
            <person name="Varghese N."/>
            <person name="Submissions S."/>
        </authorList>
    </citation>
    <scope>NUCLEOTIDE SEQUENCE [LARGE SCALE GENOMIC DNA]</scope>
    <source>
        <strain evidence="3">CGMCC 1.7737</strain>
    </source>
</reference>